<reference evidence="2" key="1">
    <citation type="submission" date="2020-07" db="EMBL/GenBank/DDBJ databases">
        <title>Huge and variable diversity of episymbiotic CPR bacteria and DPANN archaea in groundwater ecosystems.</title>
        <authorList>
            <person name="He C.Y."/>
            <person name="Keren R."/>
            <person name="Whittaker M."/>
            <person name="Farag I.F."/>
            <person name="Doudna J."/>
            <person name="Cate J.H.D."/>
            <person name="Banfield J.F."/>
        </authorList>
    </citation>
    <scope>NUCLEOTIDE SEQUENCE</scope>
    <source>
        <strain evidence="2">NC_groundwater_672_Ag_B-0.1um_62_36</strain>
    </source>
</reference>
<feature type="transmembrane region" description="Helical" evidence="1">
    <location>
        <begin position="120"/>
        <end position="139"/>
    </location>
</feature>
<comment type="caution">
    <text evidence="2">The sequence shown here is derived from an EMBL/GenBank/DDBJ whole genome shotgun (WGS) entry which is preliminary data.</text>
</comment>
<proteinExistence type="predicted"/>
<dbReference type="Proteomes" id="UP000769766">
    <property type="component" value="Unassembled WGS sequence"/>
</dbReference>
<dbReference type="EMBL" id="JACPRF010000444">
    <property type="protein sequence ID" value="MBI2878080.1"/>
    <property type="molecule type" value="Genomic_DNA"/>
</dbReference>
<protein>
    <recommendedName>
        <fullName evidence="4">DUF4198 domain-containing protein</fullName>
    </recommendedName>
</protein>
<evidence type="ECO:0000313" key="2">
    <source>
        <dbReference type="EMBL" id="MBI2878080.1"/>
    </source>
</evidence>
<keyword evidence="1" id="KW-1133">Transmembrane helix</keyword>
<keyword evidence="1" id="KW-0812">Transmembrane</keyword>
<accession>A0A932G2B0</accession>
<keyword evidence="1" id="KW-0472">Membrane</keyword>
<evidence type="ECO:0008006" key="4">
    <source>
        <dbReference type="Google" id="ProtNLM"/>
    </source>
</evidence>
<organism evidence="2 3">
    <name type="scientific">Tectimicrobiota bacterium</name>
    <dbReference type="NCBI Taxonomy" id="2528274"/>
    <lineage>
        <taxon>Bacteria</taxon>
        <taxon>Pseudomonadati</taxon>
        <taxon>Nitrospinota/Tectimicrobiota group</taxon>
        <taxon>Candidatus Tectimicrobiota</taxon>
    </lineage>
</organism>
<gene>
    <name evidence="2" type="ORF">HYY20_14480</name>
</gene>
<evidence type="ECO:0000313" key="3">
    <source>
        <dbReference type="Proteomes" id="UP000769766"/>
    </source>
</evidence>
<name>A0A932G2B0_UNCTE</name>
<evidence type="ECO:0000256" key="1">
    <source>
        <dbReference type="SAM" id="Phobius"/>
    </source>
</evidence>
<sequence>MALFLGFFGFASAPDASAHTIHYRVAEKGVSVRLFYAANDPASYSPYEIFGPTDREPHQTGRTDKHGFLSFLPDRAGRWKVKIWGESTHGFHGATIDIQVDQALNLESFSQPMVATHLKLIIGISLIFGAFGLYALLLARRRPAP</sequence>
<dbReference type="AlphaFoldDB" id="A0A932G2B0"/>